<accession>A0A7W8LPI3</accession>
<name>A0A7W8LPI3_9DEIO</name>
<dbReference type="InterPro" id="IPR000868">
    <property type="entry name" value="Isochorismatase-like_dom"/>
</dbReference>
<dbReference type="InterPro" id="IPR044717">
    <property type="entry name" value="NIC1"/>
</dbReference>
<gene>
    <name evidence="2" type="ORF">HNQ09_001149</name>
</gene>
<dbReference type="SUPFAM" id="SSF52499">
    <property type="entry name" value="Isochorismatase-like hydrolases"/>
    <property type="match status" value="1"/>
</dbReference>
<reference evidence="2 3" key="1">
    <citation type="submission" date="2020-08" db="EMBL/GenBank/DDBJ databases">
        <title>Genomic Encyclopedia of Type Strains, Phase IV (KMG-IV): sequencing the most valuable type-strain genomes for metagenomic binning, comparative biology and taxonomic classification.</title>
        <authorList>
            <person name="Goeker M."/>
        </authorList>
    </citation>
    <scope>NUCLEOTIDE SEQUENCE [LARGE SCALE GENOMIC DNA]</scope>
    <source>
        <strain evidence="2 3">DSM 101791</strain>
    </source>
</reference>
<dbReference type="InterPro" id="IPR036380">
    <property type="entry name" value="Isochorismatase-like_sf"/>
</dbReference>
<dbReference type="AlphaFoldDB" id="A0A7W8LPI3"/>
<dbReference type="Pfam" id="PF00857">
    <property type="entry name" value="Isochorismatase"/>
    <property type="match status" value="1"/>
</dbReference>
<dbReference type="Gene3D" id="3.40.50.850">
    <property type="entry name" value="Isochorismatase-like"/>
    <property type="match status" value="1"/>
</dbReference>
<organism evidence="2 3">
    <name type="scientific">Deinococcus budaensis</name>
    <dbReference type="NCBI Taxonomy" id="1665626"/>
    <lineage>
        <taxon>Bacteria</taxon>
        <taxon>Thermotogati</taxon>
        <taxon>Deinococcota</taxon>
        <taxon>Deinococci</taxon>
        <taxon>Deinococcales</taxon>
        <taxon>Deinococcaceae</taxon>
        <taxon>Deinococcus</taxon>
    </lineage>
</organism>
<proteinExistence type="predicted"/>
<dbReference type="RefSeq" id="WP_184026637.1">
    <property type="nucleotide sequence ID" value="NZ_JACHFN010000003.1"/>
</dbReference>
<dbReference type="PANTHER" id="PTHR47297">
    <property type="match status" value="1"/>
</dbReference>
<comment type="caution">
    <text evidence="2">The sequence shown here is derived from an EMBL/GenBank/DDBJ whole genome shotgun (WGS) entry which is preliminary data.</text>
</comment>
<protein>
    <submittedName>
        <fullName evidence="2">Nicotinamidase-related amidase</fullName>
    </submittedName>
</protein>
<dbReference type="GO" id="GO:0008936">
    <property type="term" value="F:nicotinamidase activity"/>
    <property type="evidence" value="ECO:0007669"/>
    <property type="project" value="InterPro"/>
</dbReference>
<evidence type="ECO:0000313" key="2">
    <source>
        <dbReference type="EMBL" id="MBB5233719.1"/>
    </source>
</evidence>
<evidence type="ECO:0000259" key="1">
    <source>
        <dbReference type="Pfam" id="PF00857"/>
    </source>
</evidence>
<keyword evidence="3" id="KW-1185">Reference proteome</keyword>
<dbReference type="PANTHER" id="PTHR47297:SF2">
    <property type="entry name" value="OS02G0606800 PROTEIN"/>
    <property type="match status" value="1"/>
</dbReference>
<sequence>MTLREQATQQADLLGRWLDDLQDVTLDVPPTRVAVVCVDLIEGFTRLGPLASPRVTAIIPQVVGLIGRLLDAGVPAANVVLVQDEHPADAREFAAYPPHCIAGTPEAEAVAELQALPEFAQFRHFRKNSIASHTSPEFRAWLEAADFDVVVAVGDVTDLCLYTLALHLVTDGMARQLARQVVVPADCAQTWDAPGHPGDLYHALFLHQLERNGVQVVRRLGV</sequence>
<dbReference type="GO" id="GO:0019365">
    <property type="term" value="P:pyridine nucleotide salvage"/>
    <property type="evidence" value="ECO:0007669"/>
    <property type="project" value="InterPro"/>
</dbReference>
<evidence type="ECO:0000313" key="3">
    <source>
        <dbReference type="Proteomes" id="UP000525389"/>
    </source>
</evidence>
<dbReference type="Proteomes" id="UP000525389">
    <property type="component" value="Unassembled WGS sequence"/>
</dbReference>
<dbReference type="EMBL" id="JACHFN010000003">
    <property type="protein sequence ID" value="MBB5233719.1"/>
    <property type="molecule type" value="Genomic_DNA"/>
</dbReference>
<feature type="domain" description="Isochorismatase-like" evidence="1">
    <location>
        <begin position="34"/>
        <end position="196"/>
    </location>
</feature>